<evidence type="ECO:0000256" key="1">
    <source>
        <dbReference type="SAM" id="Phobius"/>
    </source>
</evidence>
<evidence type="ECO:0000313" key="3">
    <source>
        <dbReference type="Proteomes" id="UP001652409"/>
    </source>
</evidence>
<reference evidence="2 3" key="1">
    <citation type="journal article" date="2021" name="ISME Commun">
        <title>Automated analysis of genomic sequences facilitates high-throughput and comprehensive description of bacteria.</title>
        <authorList>
            <person name="Hitch T.C.A."/>
        </authorList>
    </citation>
    <scope>NUCLEOTIDE SEQUENCE [LARGE SCALE GENOMIC DNA]</scope>
    <source>
        <strain evidence="2 3">Sanger_23</strain>
    </source>
</reference>
<feature type="transmembrane region" description="Helical" evidence="1">
    <location>
        <begin position="99"/>
        <end position="119"/>
    </location>
</feature>
<keyword evidence="1" id="KW-0472">Membrane</keyword>
<keyword evidence="1" id="KW-1133">Transmembrane helix</keyword>
<keyword evidence="1" id="KW-0812">Transmembrane</keyword>
<keyword evidence="3" id="KW-1185">Reference proteome</keyword>
<dbReference type="EMBL" id="JAOQJL010000006">
    <property type="protein sequence ID" value="MCU6764647.1"/>
    <property type="molecule type" value="Genomic_DNA"/>
</dbReference>
<accession>A0ABT2TQZ7</accession>
<proteinExistence type="predicted"/>
<organism evidence="2 3">
    <name type="scientific">Blautia ammoniilytica</name>
    <dbReference type="NCBI Taxonomy" id="2981782"/>
    <lineage>
        <taxon>Bacteria</taxon>
        <taxon>Bacillati</taxon>
        <taxon>Bacillota</taxon>
        <taxon>Clostridia</taxon>
        <taxon>Lachnospirales</taxon>
        <taxon>Lachnospiraceae</taxon>
        <taxon>Blautia</taxon>
    </lineage>
</organism>
<evidence type="ECO:0000313" key="2">
    <source>
        <dbReference type="EMBL" id="MCU6764647.1"/>
    </source>
</evidence>
<gene>
    <name evidence="2" type="ORF">OCV61_04390</name>
</gene>
<dbReference type="RefSeq" id="WP_158420841.1">
    <property type="nucleotide sequence ID" value="NZ_JAOQJL010000006.1"/>
</dbReference>
<protein>
    <submittedName>
        <fullName evidence="2">Uncharacterized protein</fullName>
    </submittedName>
</protein>
<dbReference type="Proteomes" id="UP001652409">
    <property type="component" value="Unassembled WGS sequence"/>
</dbReference>
<comment type="caution">
    <text evidence="2">The sequence shown here is derived from an EMBL/GenBank/DDBJ whole genome shotgun (WGS) entry which is preliminary data.</text>
</comment>
<sequence>MERNRIVRHFICICMIMIVLLSGMCIQKHETDSALSYANFQIRRLHEKSPRSMAGNPPSSTIVSPVKTAPEEYYTEEGAPVRLMNMMRIGSAVRQGVRYSIRLIAAALLAVLTAVYISYCSKARRMERSYCTDRRSVIIQYIQHQDGSKG</sequence>
<feature type="transmembrane region" description="Helical" evidence="1">
    <location>
        <begin position="6"/>
        <end position="26"/>
    </location>
</feature>
<name>A0ABT2TQZ7_9FIRM</name>